<evidence type="ECO:0008006" key="5">
    <source>
        <dbReference type="Google" id="ProtNLM"/>
    </source>
</evidence>
<dbReference type="InParanoid" id="A0A1X2HV02"/>
<comment type="similarity">
    <text evidence="1">Belongs to the sel-1 family.</text>
</comment>
<reference evidence="3 4" key="1">
    <citation type="submission" date="2016-07" db="EMBL/GenBank/DDBJ databases">
        <title>Pervasive Adenine N6-methylation of Active Genes in Fungi.</title>
        <authorList>
            <consortium name="DOE Joint Genome Institute"/>
            <person name="Mondo S.J."/>
            <person name="Dannebaum R.O."/>
            <person name="Kuo R.C."/>
            <person name="Labutti K."/>
            <person name="Haridas S."/>
            <person name="Kuo A."/>
            <person name="Salamov A."/>
            <person name="Ahrendt S.R."/>
            <person name="Lipzen A."/>
            <person name="Sullivan W."/>
            <person name="Andreopoulos W.B."/>
            <person name="Clum A."/>
            <person name="Lindquist E."/>
            <person name="Daum C."/>
            <person name="Ramamoorthy G.K."/>
            <person name="Gryganskyi A."/>
            <person name="Culley D."/>
            <person name="Magnuson J.K."/>
            <person name="James T.Y."/>
            <person name="O'Malley M.A."/>
            <person name="Stajich J.E."/>
            <person name="Spatafora J.W."/>
            <person name="Visel A."/>
            <person name="Grigoriev I.V."/>
        </authorList>
    </citation>
    <scope>NUCLEOTIDE SEQUENCE [LARGE SCALE GENOMIC DNA]</scope>
    <source>
        <strain evidence="3 4">NRRL 2496</strain>
    </source>
</reference>
<dbReference type="OrthoDB" id="2384430at2759"/>
<dbReference type="InterPro" id="IPR050767">
    <property type="entry name" value="Sel1_AlgK"/>
</dbReference>
<feature type="compositionally biased region" description="Polar residues" evidence="2">
    <location>
        <begin position="396"/>
        <end position="405"/>
    </location>
</feature>
<feature type="region of interest" description="Disordered" evidence="2">
    <location>
        <begin position="370"/>
        <end position="405"/>
    </location>
</feature>
<sequence length="405" mass="45503">METAEQLPAELSLFEANKCLQEAELTDAVYTKALKHLRRQAIDGCQVEAKTKLSLVYSDPDNKAMHDPSEAKLWSQSIFDKTIEQALFFCRKPLLDSHDTKLMRGVIFKDDACAYLGGILVTRGVGVEQDVAGGVHLLEKAAAATNSKELRAAAAYELGCILGDHYVYSWQESDRALEWFQKAAELGDTRAFPELTHAYYNKHNDQLAFRYAHAGANDRYCQYVLGRLYSQGRGAAIDMNQAVKFLTCSAQQGFEPAIEELAALYLQKQDYQEAFHWCTKGSHLQPCQIALGDLFRNGFYVTRDHQKAFTYYQQAAAQPDSPSLYAQHMLGEMFLNGEGVPQDLAVAKEWFQMAAGQGYEQSNQRLRVLQTMEAEAAKRQPASPPPSPAQQRKSNRWSSIFSKKK</sequence>
<proteinExistence type="inferred from homology"/>
<dbReference type="InterPro" id="IPR006597">
    <property type="entry name" value="Sel1-like"/>
</dbReference>
<dbReference type="EMBL" id="MCGN01000001">
    <property type="protein sequence ID" value="ORZ03314.1"/>
    <property type="molecule type" value="Genomic_DNA"/>
</dbReference>
<dbReference type="Gene3D" id="1.25.40.10">
    <property type="entry name" value="Tetratricopeptide repeat domain"/>
    <property type="match status" value="2"/>
</dbReference>
<dbReference type="SUPFAM" id="SSF81901">
    <property type="entry name" value="HCP-like"/>
    <property type="match status" value="2"/>
</dbReference>
<keyword evidence="4" id="KW-1185">Reference proteome</keyword>
<dbReference type="InterPro" id="IPR011990">
    <property type="entry name" value="TPR-like_helical_dom_sf"/>
</dbReference>
<comment type="caution">
    <text evidence="3">The sequence shown here is derived from an EMBL/GenBank/DDBJ whole genome shotgun (WGS) entry which is preliminary data.</text>
</comment>
<gene>
    <name evidence="3" type="ORF">BCR43DRAFT_510383</name>
</gene>
<dbReference type="SMART" id="SM00671">
    <property type="entry name" value="SEL1"/>
    <property type="match status" value="5"/>
</dbReference>
<dbReference type="Pfam" id="PF08238">
    <property type="entry name" value="Sel1"/>
    <property type="match status" value="6"/>
</dbReference>
<dbReference type="OMA" id="HMLGEMF"/>
<evidence type="ECO:0000256" key="2">
    <source>
        <dbReference type="SAM" id="MobiDB-lite"/>
    </source>
</evidence>
<protein>
    <recommendedName>
        <fullName evidence="5">HCP-like protein</fullName>
    </recommendedName>
</protein>
<evidence type="ECO:0000256" key="1">
    <source>
        <dbReference type="ARBA" id="ARBA00038101"/>
    </source>
</evidence>
<evidence type="ECO:0000313" key="3">
    <source>
        <dbReference type="EMBL" id="ORZ03314.1"/>
    </source>
</evidence>
<dbReference type="Proteomes" id="UP000242180">
    <property type="component" value="Unassembled WGS sequence"/>
</dbReference>
<evidence type="ECO:0000313" key="4">
    <source>
        <dbReference type="Proteomes" id="UP000242180"/>
    </source>
</evidence>
<name>A0A1X2HV02_SYNRA</name>
<dbReference type="PANTHER" id="PTHR11102:SF160">
    <property type="entry name" value="ERAD-ASSOCIATED E3 UBIQUITIN-PROTEIN LIGASE COMPONENT HRD3"/>
    <property type="match status" value="1"/>
</dbReference>
<dbReference type="AlphaFoldDB" id="A0A1X2HV02"/>
<accession>A0A1X2HV02</accession>
<organism evidence="3 4">
    <name type="scientific">Syncephalastrum racemosum</name>
    <name type="common">Filamentous fungus</name>
    <dbReference type="NCBI Taxonomy" id="13706"/>
    <lineage>
        <taxon>Eukaryota</taxon>
        <taxon>Fungi</taxon>
        <taxon>Fungi incertae sedis</taxon>
        <taxon>Mucoromycota</taxon>
        <taxon>Mucoromycotina</taxon>
        <taxon>Mucoromycetes</taxon>
        <taxon>Mucorales</taxon>
        <taxon>Syncephalastraceae</taxon>
        <taxon>Syncephalastrum</taxon>
    </lineage>
</organism>
<dbReference type="STRING" id="13706.A0A1X2HV02"/>
<dbReference type="PANTHER" id="PTHR11102">
    <property type="entry name" value="SEL-1-LIKE PROTEIN"/>
    <property type="match status" value="1"/>
</dbReference>